<gene>
    <name evidence="2" type="ORF">PCOR1329_LOCUS17149</name>
</gene>
<feature type="region of interest" description="Disordered" evidence="1">
    <location>
        <begin position="1"/>
        <end position="201"/>
    </location>
</feature>
<feature type="compositionally biased region" description="Polar residues" evidence="1">
    <location>
        <begin position="1"/>
        <end position="13"/>
    </location>
</feature>
<dbReference type="Proteomes" id="UP001189429">
    <property type="component" value="Unassembled WGS sequence"/>
</dbReference>
<feature type="non-terminal residue" evidence="2">
    <location>
        <position position="201"/>
    </location>
</feature>
<feature type="compositionally biased region" description="Acidic residues" evidence="1">
    <location>
        <begin position="134"/>
        <end position="145"/>
    </location>
</feature>
<evidence type="ECO:0000313" key="2">
    <source>
        <dbReference type="EMBL" id="CAK0813117.1"/>
    </source>
</evidence>
<protein>
    <submittedName>
        <fullName evidence="2">Uncharacterized protein</fullName>
    </submittedName>
</protein>
<evidence type="ECO:0000313" key="3">
    <source>
        <dbReference type="Proteomes" id="UP001189429"/>
    </source>
</evidence>
<reference evidence="2" key="1">
    <citation type="submission" date="2023-10" db="EMBL/GenBank/DDBJ databases">
        <authorList>
            <person name="Chen Y."/>
            <person name="Shah S."/>
            <person name="Dougan E. K."/>
            <person name="Thang M."/>
            <person name="Chan C."/>
        </authorList>
    </citation>
    <scope>NUCLEOTIDE SEQUENCE [LARGE SCALE GENOMIC DNA]</scope>
</reference>
<dbReference type="EMBL" id="CAUYUJ010005298">
    <property type="protein sequence ID" value="CAK0813117.1"/>
    <property type="molecule type" value="Genomic_DNA"/>
</dbReference>
<keyword evidence="3" id="KW-1185">Reference proteome</keyword>
<comment type="caution">
    <text evidence="2">The sequence shown here is derived from an EMBL/GenBank/DDBJ whole genome shotgun (WGS) entry which is preliminary data.</text>
</comment>
<name>A0ABN9R2Y8_9DINO</name>
<organism evidence="2 3">
    <name type="scientific">Prorocentrum cordatum</name>
    <dbReference type="NCBI Taxonomy" id="2364126"/>
    <lineage>
        <taxon>Eukaryota</taxon>
        <taxon>Sar</taxon>
        <taxon>Alveolata</taxon>
        <taxon>Dinophyceae</taxon>
        <taxon>Prorocentrales</taxon>
        <taxon>Prorocentraceae</taxon>
        <taxon>Prorocentrum</taxon>
    </lineage>
</organism>
<evidence type="ECO:0000256" key="1">
    <source>
        <dbReference type="SAM" id="MobiDB-lite"/>
    </source>
</evidence>
<accession>A0ABN9R2Y8</accession>
<feature type="non-terminal residue" evidence="2">
    <location>
        <position position="1"/>
    </location>
</feature>
<proteinExistence type="predicted"/>
<sequence>SCASNCPGANSLPSAELGGKDPGFRSAAPGALSQERAPRGPPRGPRAQHRLSAPRASRDAGGSRVRSEPRLGGPRGGRIRAAKGRGGEAGCCRLPAPSLREEAPAARSWRGPRGARGEGEAPASPAGAGGAVGPEEEEGEQEQEEEERRTSGGEGGPGLAAGPTSRLELPLGPQEPAALGRAPPARQQGLPGRGGEQPRVL</sequence>